<evidence type="ECO:0000313" key="2">
    <source>
        <dbReference type="EMBL" id="MDN7798330.1"/>
    </source>
</evidence>
<reference evidence="2" key="1">
    <citation type="submission" date="2023-07" db="EMBL/GenBank/DDBJ databases">
        <title>A collection of bacterial strains from the Burkholderia cepacia Research Laboratory and Repository.</title>
        <authorList>
            <person name="Lipuma J."/>
            <person name="Spilker T."/>
            <person name="Caverly L."/>
        </authorList>
    </citation>
    <scope>NUCLEOTIDE SEQUENCE</scope>
    <source>
        <strain evidence="2">AU44268</strain>
    </source>
</reference>
<sequence>MRLTKLLLVLAVVLSACTTAPVVTSNVVTPPPVSIPVIAPTNLQNVKFDLVTSSSLATFEQQFKTDPNAQFYVLDRSNMQAMISNIQEMRRYILSQQASITYLGNALSLYTTKAK</sequence>
<feature type="signal peptide" evidence="1">
    <location>
        <begin position="1"/>
        <end position="25"/>
    </location>
</feature>
<evidence type="ECO:0008006" key="4">
    <source>
        <dbReference type="Google" id="ProtNLM"/>
    </source>
</evidence>
<dbReference type="PROSITE" id="PS51257">
    <property type="entry name" value="PROKAR_LIPOPROTEIN"/>
    <property type="match status" value="1"/>
</dbReference>
<dbReference type="RefSeq" id="WP_146123436.1">
    <property type="nucleotide sequence ID" value="NZ_JAUJRV010000029.1"/>
</dbReference>
<dbReference type="EMBL" id="JAUJRV010000029">
    <property type="protein sequence ID" value="MDN7798330.1"/>
    <property type="molecule type" value="Genomic_DNA"/>
</dbReference>
<name>A0AAW7TA20_BURVI</name>
<evidence type="ECO:0000313" key="3">
    <source>
        <dbReference type="Proteomes" id="UP001171620"/>
    </source>
</evidence>
<organism evidence="2 3">
    <name type="scientific">Burkholderia vietnamiensis</name>
    <dbReference type="NCBI Taxonomy" id="60552"/>
    <lineage>
        <taxon>Bacteria</taxon>
        <taxon>Pseudomonadati</taxon>
        <taxon>Pseudomonadota</taxon>
        <taxon>Betaproteobacteria</taxon>
        <taxon>Burkholderiales</taxon>
        <taxon>Burkholderiaceae</taxon>
        <taxon>Burkholderia</taxon>
        <taxon>Burkholderia cepacia complex</taxon>
    </lineage>
</organism>
<keyword evidence="1" id="KW-0732">Signal</keyword>
<dbReference type="AlphaFoldDB" id="A0AAW7TA20"/>
<accession>A0AAW7TA20</accession>
<gene>
    <name evidence="2" type="ORF">QZM33_25650</name>
</gene>
<evidence type="ECO:0000256" key="1">
    <source>
        <dbReference type="SAM" id="SignalP"/>
    </source>
</evidence>
<proteinExistence type="predicted"/>
<protein>
    <recommendedName>
        <fullName evidence="4">Lipoprotein</fullName>
    </recommendedName>
</protein>
<feature type="chain" id="PRO_5043543893" description="Lipoprotein" evidence="1">
    <location>
        <begin position="26"/>
        <end position="115"/>
    </location>
</feature>
<comment type="caution">
    <text evidence="2">The sequence shown here is derived from an EMBL/GenBank/DDBJ whole genome shotgun (WGS) entry which is preliminary data.</text>
</comment>
<dbReference type="Proteomes" id="UP001171620">
    <property type="component" value="Unassembled WGS sequence"/>
</dbReference>